<evidence type="ECO:0000313" key="2">
    <source>
        <dbReference type="EMBL" id="KRX22090.1"/>
    </source>
</evidence>
<keyword evidence="1" id="KW-1133">Transmembrane helix</keyword>
<accession>A0A0V0S6D1</accession>
<comment type="caution">
    <text evidence="2">The sequence shown here is derived from an EMBL/GenBank/DDBJ whole genome shotgun (WGS) entry which is preliminary data.</text>
</comment>
<dbReference type="EMBL" id="JYDL01000034">
    <property type="protein sequence ID" value="KRX22090.1"/>
    <property type="molecule type" value="Genomic_DNA"/>
</dbReference>
<sequence>MHNRLHAYESITGFVASTFKRLTGFAISFAFFDKQNAPLKSKMFQFLNFDWLLEKRFPFAIVIASAILFIAMFGIALRLFLLFRRVRRIRKVWRRPAVLRRKAIRNANRFKVVPPSAYSKRSRGEYFYCPKEKEMAFGKVVAMGKDPKFNRKLMLIEPVTTSRKNRDAQPKAFFGAATSRLTTF</sequence>
<evidence type="ECO:0000313" key="3">
    <source>
        <dbReference type="Proteomes" id="UP000054630"/>
    </source>
</evidence>
<dbReference type="Proteomes" id="UP000054630">
    <property type="component" value="Unassembled WGS sequence"/>
</dbReference>
<feature type="transmembrane region" description="Helical" evidence="1">
    <location>
        <begin position="57"/>
        <end position="81"/>
    </location>
</feature>
<keyword evidence="1" id="KW-0812">Transmembrane</keyword>
<gene>
    <name evidence="2" type="ORF">T07_1162</name>
</gene>
<keyword evidence="1" id="KW-0472">Membrane</keyword>
<proteinExistence type="predicted"/>
<keyword evidence="3" id="KW-1185">Reference proteome</keyword>
<name>A0A0V0S6D1_9BILA</name>
<protein>
    <submittedName>
        <fullName evidence="2">Uncharacterized protein</fullName>
    </submittedName>
</protein>
<dbReference type="OrthoDB" id="5920416at2759"/>
<organism evidence="2 3">
    <name type="scientific">Trichinella nelsoni</name>
    <dbReference type="NCBI Taxonomy" id="6336"/>
    <lineage>
        <taxon>Eukaryota</taxon>
        <taxon>Metazoa</taxon>
        <taxon>Ecdysozoa</taxon>
        <taxon>Nematoda</taxon>
        <taxon>Enoplea</taxon>
        <taxon>Dorylaimia</taxon>
        <taxon>Trichinellida</taxon>
        <taxon>Trichinellidae</taxon>
        <taxon>Trichinella</taxon>
    </lineage>
</organism>
<reference evidence="2 3" key="1">
    <citation type="submission" date="2015-01" db="EMBL/GenBank/DDBJ databases">
        <title>Evolution of Trichinella species and genotypes.</title>
        <authorList>
            <person name="Korhonen P.K."/>
            <person name="Edoardo P."/>
            <person name="Giuseppe L.R."/>
            <person name="Gasser R.B."/>
        </authorList>
    </citation>
    <scope>NUCLEOTIDE SEQUENCE [LARGE SCALE GENOMIC DNA]</scope>
    <source>
        <strain evidence="2">ISS37</strain>
    </source>
</reference>
<dbReference type="AlphaFoldDB" id="A0A0V0S6D1"/>
<evidence type="ECO:0000256" key="1">
    <source>
        <dbReference type="SAM" id="Phobius"/>
    </source>
</evidence>